<comment type="caution">
    <text evidence="1">The sequence shown here is derived from an EMBL/GenBank/DDBJ whole genome shotgun (WGS) entry which is preliminary data.</text>
</comment>
<keyword evidence="2" id="KW-1185">Reference proteome</keyword>
<gene>
    <name evidence="1" type="ORF">Amon01_000033000</name>
</gene>
<organism evidence="1 2">
    <name type="scientific">Ambrosiozyma monospora</name>
    <name type="common">Yeast</name>
    <name type="synonym">Endomycopsis monosporus</name>
    <dbReference type="NCBI Taxonomy" id="43982"/>
    <lineage>
        <taxon>Eukaryota</taxon>
        <taxon>Fungi</taxon>
        <taxon>Dikarya</taxon>
        <taxon>Ascomycota</taxon>
        <taxon>Saccharomycotina</taxon>
        <taxon>Pichiomycetes</taxon>
        <taxon>Pichiales</taxon>
        <taxon>Pichiaceae</taxon>
        <taxon>Ambrosiozyma</taxon>
    </lineage>
</organism>
<sequence>MSRKSKNGGIKQTTAFDNVFTFTKTTIPQPIEDKLLDAFTIFSEDRGIDDILTSQLPELFVKYLHISPKLAYFIKTDQFVLEGTTDIVDFEKYLFNGYLFLTLNKSIKTLDSYWSLVVPESPSNEPVYKRKLYMNDIKKLTEIIGDTNEVSSDLLIDMLTVPNNGEDKLYIDYFDFGLILGRIGELVAY</sequence>
<dbReference type="OrthoDB" id="4085867at2759"/>
<protein>
    <submittedName>
        <fullName evidence="1">Unnamed protein product</fullName>
    </submittedName>
</protein>
<dbReference type="Proteomes" id="UP001165063">
    <property type="component" value="Unassembled WGS sequence"/>
</dbReference>
<dbReference type="AlphaFoldDB" id="A0A9W6YKZ4"/>
<dbReference type="EMBL" id="BSXU01000094">
    <property type="protein sequence ID" value="GMG19264.1"/>
    <property type="molecule type" value="Genomic_DNA"/>
</dbReference>
<name>A0A9W6YKZ4_AMBMO</name>
<proteinExistence type="predicted"/>
<evidence type="ECO:0000313" key="1">
    <source>
        <dbReference type="EMBL" id="GMG19264.1"/>
    </source>
</evidence>
<reference evidence="1" key="1">
    <citation type="submission" date="2023-04" db="EMBL/GenBank/DDBJ databases">
        <title>Ambrosiozyma monospora NBRC 1965.</title>
        <authorList>
            <person name="Ichikawa N."/>
            <person name="Sato H."/>
            <person name="Tonouchi N."/>
        </authorList>
    </citation>
    <scope>NUCLEOTIDE SEQUENCE</scope>
    <source>
        <strain evidence="1">NBRC 1965</strain>
    </source>
</reference>
<accession>A0A9W6YKZ4</accession>
<evidence type="ECO:0000313" key="2">
    <source>
        <dbReference type="Proteomes" id="UP001165063"/>
    </source>
</evidence>